<comment type="caution">
    <text evidence="1">The sequence shown here is derived from an EMBL/GenBank/DDBJ whole genome shotgun (WGS) entry which is preliminary data.</text>
</comment>
<organism evidence="1 2">
    <name type="scientific">Desmophyllum pertusum</name>
    <dbReference type="NCBI Taxonomy" id="174260"/>
    <lineage>
        <taxon>Eukaryota</taxon>
        <taxon>Metazoa</taxon>
        <taxon>Cnidaria</taxon>
        <taxon>Anthozoa</taxon>
        <taxon>Hexacorallia</taxon>
        <taxon>Scleractinia</taxon>
        <taxon>Caryophylliina</taxon>
        <taxon>Caryophylliidae</taxon>
        <taxon>Desmophyllum</taxon>
    </lineage>
</organism>
<accession>A0A9X0D0I2</accession>
<dbReference type="EMBL" id="MU825932">
    <property type="protein sequence ID" value="KAJ7382241.1"/>
    <property type="molecule type" value="Genomic_DNA"/>
</dbReference>
<dbReference type="AlphaFoldDB" id="A0A9X0D0I2"/>
<proteinExistence type="predicted"/>
<name>A0A9X0D0I2_9CNID</name>
<reference evidence="1" key="1">
    <citation type="submission" date="2023-01" db="EMBL/GenBank/DDBJ databases">
        <title>Genome assembly of the deep-sea coral Lophelia pertusa.</title>
        <authorList>
            <person name="Herrera S."/>
            <person name="Cordes E."/>
        </authorList>
    </citation>
    <scope>NUCLEOTIDE SEQUENCE</scope>
    <source>
        <strain evidence="1">USNM1676648</strain>
        <tissue evidence="1">Polyp</tissue>
    </source>
</reference>
<dbReference type="Proteomes" id="UP001163046">
    <property type="component" value="Unassembled WGS sequence"/>
</dbReference>
<protein>
    <submittedName>
        <fullName evidence="1">Uncharacterized protein</fullName>
    </submittedName>
</protein>
<keyword evidence="2" id="KW-1185">Reference proteome</keyword>
<evidence type="ECO:0000313" key="1">
    <source>
        <dbReference type="EMBL" id="KAJ7382241.1"/>
    </source>
</evidence>
<sequence>MADSADNDLVKVCNFLRERGVQEGVVEKFEEEKGVPGSSGCVPGFNIHPIEHQKTRLKLSNLTILKEDGISAVLNANDDVLKDMGLSTAGDRLSLRGFCTTRLKRRNRTKKRNPKDEDFLRHSCLQRRKIGP</sequence>
<evidence type="ECO:0000313" key="2">
    <source>
        <dbReference type="Proteomes" id="UP001163046"/>
    </source>
</evidence>
<gene>
    <name evidence="1" type="ORF">OS493_036275</name>
</gene>